<dbReference type="RefSeq" id="XP_033573307.1">
    <property type="nucleotide sequence ID" value="XM_033726644.1"/>
</dbReference>
<evidence type="ECO:0000313" key="4">
    <source>
        <dbReference type="RefSeq" id="XP_033573307.1"/>
    </source>
</evidence>
<dbReference type="EMBL" id="MU003707">
    <property type="protein sequence ID" value="KAF2806343.1"/>
    <property type="molecule type" value="Genomic_DNA"/>
</dbReference>
<name>A0A6A6YCV2_9PEZI</name>
<reference evidence="4" key="3">
    <citation type="submission" date="2025-04" db="UniProtKB">
        <authorList>
            <consortium name="RefSeq"/>
        </authorList>
    </citation>
    <scope>IDENTIFICATION</scope>
    <source>
        <strain evidence="4">CBS 304.34</strain>
    </source>
</reference>
<protein>
    <submittedName>
        <fullName evidence="2 4">Uncharacterized protein</fullName>
    </submittedName>
</protein>
<feature type="transmembrane region" description="Helical" evidence="1">
    <location>
        <begin position="77"/>
        <end position="94"/>
    </location>
</feature>
<sequence>MTSVIDCLRVGWGVIILCCVTSTVGHLTAAVRKRTERSRLSHAISVIILLVYTIFVLVGFVSFIHSKDCSSGTWANIGAQQIILLFDYVCQMQVISGLSYRISTKIVRLVLPAIGLVGVILTVIFGCSSRNCVSPLIGPNSRTGLIAGQLRQVTGLK</sequence>
<keyword evidence="1" id="KW-0472">Membrane</keyword>
<feature type="transmembrane region" description="Helical" evidence="1">
    <location>
        <begin position="12"/>
        <end position="31"/>
    </location>
</feature>
<dbReference type="GeneID" id="54467537"/>
<evidence type="ECO:0000313" key="3">
    <source>
        <dbReference type="Proteomes" id="UP000504636"/>
    </source>
</evidence>
<organism evidence="2">
    <name type="scientific">Mytilinidion resinicola</name>
    <dbReference type="NCBI Taxonomy" id="574789"/>
    <lineage>
        <taxon>Eukaryota</taxon>
        <taxon>Fungi</taxon>
        <taxon>Dikarya</taxon>
        <taxon>Ascomycota</taxon>
        <taxon>Pezizomycotina</taxon>
        <taxon>Dothideomycetes</taxon>
        <taxon>Pleosporomycetidae</taxon>
        <taxon>Mytilinidiales</taxon>
        <taxon>Mytilinidiaceae</taxon>
        <taxon>Mytilinidion</taxon>
    </lineage>
</organism>
<keyword evidence="3" id="KW-1185">Reference proteome</keyword>
<proteinExistence type="predicted"/>
<evidence type="ECO:0000256" key="1">
    <source>
        <dbReference type="SAM" id="Phobius"/>
    </source>
</evidence>
<reference evidence="4" key="2">
    <citation type="submission" date="2020-04" db="EMBL/GenBank/DDBJ databases">
        <authorList>
            <consortium name="NCBI Genome Project"/>
        </authorList>
    </citation>
    <scope>NUCLEOTIDE SEQUENCE</scope>
    <source>
        <strain evidence="4">CBS 304.34</strain>
    </source>
</reference>
<reference evidence="2 4" key="1">
    <citation type="journal article" date="2020" name="Stud. Mycol.">
        <title>101 Dothideomycetes genomes: a test case for predicting lifestyles and emergence of pathogens.</title>
        <authorList>
            <person name="Haridas S."/>
            <person name="Albert R."/>
            <person name="Binder M."/>
            <person name="Bloem J."/>
            <person name="Labutti K."/>
            <person name="Salamov A."/>
            <person name="Andreopoulos B."/>
            <person name="Baker S."/>
            <person name="Barry K."/>
            <person name="Bills G."/>
            <person name="Bluhm B."/>
            <person name="Cannon C."/>
            <person name="Castanera R."/>
            <person name="Culley D."/>
            <person name="Daum C."/>
            <person name="Ezra D."/>
            <person name="Gonzalez J."/>
            <person name="Henrissat B."/>
            <person name="Kuo A."/>
            <person name="Liang C."/>
            <person name="Lipzen A."/>
            <person name="Lutzoni F."/>
            <person name="Magnuson J."/>
            <person name="Mondo S."/>
            <person name="Nolan M."/>
            <person name="Ohm R."/>
            <person name="Pangilinan J."/>
            <person name="Park H.-J."/>
            <person name="Ramirez L."/>
            <person name="Alfaro M."/>
            <person name="Sun H."/>
            <person name="Tritt A."/>
            <person name="Yoshinaga Y."/>
            <person name="Zwiers L.-H."/>
            <person name="Turgeon B."/>
            <person name="Goodwin S."/>
            <person name="Spatafora J."/>
            <person name="Crous P."/>
            <person name="Grigoriev I."/>
        </authorList>
    </citation>
    <scope>NUCLEOTIDE SEQUENCE</scope>
    <source>
        <strain evidence="2 4">CBS 304.34</strain>
    </source>
</reference>
<keyword evidence="1" id="KW-0812">Transmembrane</keyword>
<keyword evidence="1" id="KW-1133">Transmembrane helix</keyword>
<gene>
    <name evidence="2 4" type="ORF">BDZ99DRAFT_538565</name>
</gene>
<feature type="transmembrane region" description="Helical" evidence="1">
    <location>
        <begin position="106"/>
        <end position="126"/>
    </location>
</feature>
<accession>A0A6A6YCV2</accession>
<evidence type="ECO:0000313" key="2">
    <source>
        <dbReference type="EMBL" id="KAF2806343.1"/>
    </source>
</evidence>
<dbReference type="Proteomes" id="UP000504636">
    <property type="component" value="Unplaced"/>
</dbReference>
<dbReference type="AlphaFoldDB" id="A0A6A6YCV2"/>
<feature type="transmembrane region" description="Helical" evidence="1">
    <location>
        <begin position="43"/>
        <end position="65"/>
    </location>
</feature>